<protein>
    <submittedName>
        <fullName evidence="2">Uncharacterized protein</fullName>
    </submittedName>
</protein>
<gene>
    <name evidence="2" type="ORF">SAMN05216266_106243</name>
</gene>
<organism evidence="2 3">
    <name type="scientific">Amycolatopsis marina</name>
    <dbReference type="NCBI Taxonomy" id="490629"/>
    <lineage>
        <taxon>Bacteria</taxon>
        <taxon>Bacillati</taxon>
        <taxon>Actinomycetota</taxon>
        <taxon>Actinomycetes</taxon>
        <taxon>Pseudonocardiales</taxon>
        <taxon>Pseudonocardiaceae</taxon>
        <taxon>Amycolatopsis</taxon>
    </lineage>
</organism>
<evidence type="ECO:0000256" key="1">
    <source>
        <dbReference type="SAM" id="MobiDB-lite"/>
    </source>
</evidence>
<dbReference type="EMBL" id="FOKG01000006">
    <property type="protein sequence ID" value="SFB22414.1"/>
    <property type="molecule type" value="Genomic_DNA"/>
</dbReference>
<name>A0A1I0Z9X0_9PSEU</name>
<sequence length="77" mass="8289">MWLRTLSARDARPSRIPSPRGTAARPKHFPGKVRIRKLASLVMGLTSRTFPGKCGATGQGSRVARDSLAERSMIAAA</sequence>
<reference evidence="3" key="1">
    <citation type="submission" date="2016-10" db="EMBL/GenBank/DDBJ databases">
        <authorList>
            <person name="Varghese N."/>
            <person name="Submissions S."/>
        </authorList>
    </citation>
    <scope>NUCLEOTIDE SEQUENCE [LARGE SCALE GENOMIC DNA]</scope>
    <source>
        <strain evidence="3">CGMCC 4.3568</strain>
    </source>
</reference>
<dbReference type="Proteomes" id="UP000243799">
    <property type="component" value="Unassembled WGS sequence"/>
</dbReference>
<dbReference type="AlphaFoldDB" id="A0A1I0Z9X0"/>
<accession>A0A1I0Z9X0</accession>
<evidence type="ECO:0000313" key="3">
    <source>
        <dbReference type="Proteomes" id="UP000243799"/>
    </source>
</evidence>
<evidence type="ECO:0000313" key="2">
    <source>
        <dbReference type="EMBL" id="SFB22414.1"/>
    </source>
</evidence>
<proteinExistence type="predicted"/>
<keyword evidence="3" id="KW-1185">Reference proteome</keyword>
<feature type="region of interest" description="Disordered" evidence="1">
    <location>
        <begin position="1"/>
        <end position="27"/>
    </location>
</feature>